<feature type="transmembrane region" description="Helical" evidence="7">
    <location>
        <begin position="311"/>
        <end position="332"/>
    </location>
</feature>
<keyword evidence="6" id="KW-0325">Glycoprotein</keyword>
<dbReference type="Pfam" id="PF04515">
    <property type="entry name" value="Choline_transpo"/>
    <property type="match status" value="1"/>
</dbReference>
<dbReference type="GO" id="GO:0022857">
    <property type="term" value="F:transmembrane transporter activity"/>
    <property type="evidence" value="ECO:0007669"/>
    <property type="project" value="UniProtKB-UniRule"/>
</dbReference>
<evidence type="ECO:0000256" key="7">
    <source>
        <dbReference type="RuleBase" id="RU368066"/>
    </source>
</evidence>
<dbReference type="GO" id="GO:0005886">
    <property type="term" value="C:plasma membrane"/>
    <property type="evidence" value="ECO:0007669"/>
    <property type="project" value="UniProtKB-SubCell"/>
</dbReference>
<evidence type="ECO:0000256" key="6">
    <source>
        <dbReference type="ARBA" id="ARBA00023180"/>
    </source>
</evidence>
<keyword evidence="3 7" id="KW-0812">Transmembrane</keyword>
<gene>
    <name evidence="8" type="ORF">GSLYS_00011706001</name>
</gene>
<dbReference type="EMBL" id="CAXITT010000276">
    <property type="protein sequence ID" value="CAL1537804.1"/>
    <property type="molecule type" value="Genomic_DNA"/>
</dbReference>
<reference evidence="8 9" key="1">
    <citation type="submission" date="2024-04" db="EMBL/GenBank/DDBJ databases">
        <authorList>
            <consortium name="Genoscope - CEA"/>
            <person name="William W."/>
        </authorList>
    </citation>
    <scope>NUCLEOTIDE SEQUENCE [LARGE SCALE GENOMIC DNA]</scope>
</reference>
<feature type="transmembrane region" description="Helical" evidence="7">
    <location>
        <begin position="413"/>
        <end position="431"/>
    </location>
</feature>
<accession>A0AAV2HZS6</accession>
<evidence type="ECO:0000256" key="2">
    <source>
        <dbReference type="ARBA" id="ARBA00007168"/>
    </source>
</evidence>
<feature type="transmembrane region" description="Helical" evidence="7">
    <location>
        <begin position="84"/>
        <end position="102"/>
    </location>
</feature>
<feature type="transmembrane region" description="Helical" evidence="7">
    <location>
        <begin position="487"/>
        <end position="520"/>
    </location>
</feature>
<dbReference type="InterPro" id="IPR007603">
    <property type="entry name" value="Choline_transptr-like"/>
</dbReference>
<dbReference type="AlphaFoldDB" id="A0AAV2HZS6"/>
<evidence type="ECO:0000256" key="3">
    <source>
        <dbReference type="ARBA" id="ARBA00022692"/>
    </source>
</evidence>
<organism evidence="8 9">
    <name type="scientific">Lymnaea stagnalis</name>
    <name type="common">Great pond snail</name>
    <name type="synonym">Helix stagnalis</name>
    <dbReference type="NCBI Taxonomy" id="6523"/>
    <lineage>
        <taxon>Eukaryota</taxon>
        <taxon>Metazoa</taxon>
        <taxon>Spiralia</taxon>
        <taxon>Lophotrochozoa</taxon>
        <taxon>Mollusca</taxon>
        <taxon>Gastropoda</taxon>
        <taxon>Heterobranchia</taxon>
        <taxon>Euthyneura</taxon>
        <taxon>Panpulmonata</taxon>
        <taxon>Hygrophila</taxon>
        <taxon>Lymnaeoidea</taxon>
        <taxon>Lymnaeidae</taxon>
        <taxon>Lymnaea</taxon>
    </lineage>
</organism>
<dbReference type="PANTHER" id="PTHR12385">
    <property type="entry name" value="CHOLINE TRANSPORTER-LIKE (SLC FAMILY 44)"/>
    <property type="match status" value="1"/>
</dbReference>
<evidence type="ECO:0000256" key="4">
    <source>
        <dbReference type="ARBA" id="ARBA00022989"/>
    </source>
</evidence>
<dbReference type="PANTHER" id="PTHR12385:SF14">
    <property type="entry name" value="CHOLINE TRANSPORTER-LIKE 2"/>
    <property type="match status" value="1"/>
</dbReference>
<comment type="subcellular location">
    <subcellularLocation>
        <location evidence="7">Cell membrane</location>
        <topology evidence="7">Multi-pass membrane protein</topology>
    </subcellularLocation>
    <subcellularLocation>
        <location evidence="1">Membrane</location>
        <topology evidence="1">Multi-pass membrane protein</topology>
    </subcellularLocation>
</comment>
<name>A0AAV2HZS6_LYMST</name>
<evidence type="ECO:0000313" key="8">
    <source>
        <dbReference type="EMBL" id="CAL1537804.1"/>
    </source>
</evidence>
<sequence length="747" mass="84283">MATGDASDAKLLRISHDGAGEKHEDVEIKLVKSSPEKFRQEGIGADSDLTDGRILKEYGEPTKFDPTFKGPIKNRSCTDIICCIIFIVFLVGMAVVSIIGYARGNPYRLVYPTDSQGDICGLGNLADKPYLFFFDLVTCAKMGPAVVTGCPTPQVCVKECPATNYVYVQAEVSRNRSQLICKYHVDHSKAPYKDMAVKKLVEDNLCAAYYLESKPVVGRCMPSIFAKAFDSAKSLTDDVGNEIKRANGEFVTSSLIQNGTLNIAQFYKLKGTMELLFKDVLNSAHLIAICLLIAMVIAMIWIVLLRWITTIMVWLTIALFIGLFGFGTYYSYSKYYELKSMNVTSEFGLPQEFKLDFEYFLSQTKTWLAFGCTGATILIILLLIVIFLCSRIMLATKLISEASVAISHMWCVLFWPLVPFVLQFVVIAYWISSMIYISSMGAPEFYNATNDVNALLSRLPCDPETNATLGDLCSFVKYGGDTYKTAMLIFMLFMFFWLMNFVIALEQMTLAGAFASYYWAWDKEKDIPTFPLWSACYRSLRYHMGSLAFGSLIIAIVQMIRAILEYINRKLKGSENKVAKFILGCLRCCFWCLEKFLRYINKNAYILIAVHGRNFCSAAKDGFFLIMRNVLRAAVLDKVCDFLMLISKLMVTGAIAVIAFFWFQGKVPLFEKVVPELTYFLSPVVLAVIGAYLIADCFFDVYSIAVDTIFLCFLEDLERNDGSTERPYYMNKSKNLKRLLFIPPKNS</sequence>
<dbReference type="Proteomes" id="UP001497497">
    <property type="component" value="Unassembled WGS sequence"/>
</dbReference>
<feature type="transmembrane region" description="Helical" evidence="7">
    <location>
        <begin position="280"/>
        <end position="305"/>
    </location>
</feature>
<comment type="caution">
    <text evidence="8">The sequence shown here is derived from an EMBL/GenBank/DDBJ whole genome shotgun (WGS) entry which is preliminary data.</text>
</comment>
<feature type="transmembrane region" description="Helical" evidence="7">
    <location>
        <begin position="677"/>
        <end position="695"/>
    </location>
</feature>
<comment type="function">
    <text evidence="7">Choline transporter.</text>
</comment>
<comment type="similarity">
    <text evidence="2 7">Belongs to the CTL (choline transporter-like) family.</text>
</comment>
<feature type="transmembrane region" description="Helical" evidence="7">
    <location>
        <begin position="367"/>
        <end position="393"/>
    </location>
</feature>
<evidence type="ECO:0000313" key="9">
    <source>
        <dbReference type="Proteomes" id="UP001497497"/>
    </source>
</evidence>
<proteinExistence type="inferred from homology"/>
<protein>
    <recommendedName>
        <fullName evidence="7">Choline transporter-like protein</fullName>
    </recommendedName>
</protein>
<feature type="transmembrane region" description="Helical" evidence="7">
    <location>
        <begin position="642"/>
        <end position="665"/>
    </location>
</feature>
<evidence type="ECO:0000256" key="5">
    <source>
        <dbReference type="ARBA" id="ARBA00023136"/>
    </source>
</evidence>
<keyword evidence="4 7" id="KW-1133">Transmembrane helix</keyword>
<keyword evidence="5 7" id="KW-0472">Membrane</keyword>
<evidence type="ECO:0000256" key="1">
    <source>
        <dbReference type="ARBA" id="ARBA00004141"/>
    </source>
</evidence>
<keyword evidence="9" id="KW-1185">Reference proteome</keyword>